<sequence>MITLRQQDIVHRSKMQRLLVEIADSPILSSKIYFKGGTCASMLDYLDRFSVDLDFDPHKILSELETSVIRKELESIFEKLEFTIDKENSKSLFFTLKYKSQPNTRNTLMISVFGSEAHSSEFVISNDYKKVKINEIDRFLNCQTIESMFANKLVSVTDRYNRHKKIAGRDIYDVHYFFSQGYEFKEEIIKERTGLGAKEYIKKLISFVEKNVAEDIINQDLNMLLPLEKFKKIRKTLKQDTLLFLRNL</sequence>
<protein>
    <recommendedName>
        <fullName evidence="3">Nucleotidyl transferase AbiEii/AbiGii toxin family protein</fullName>
    </recommendedName>
</protein>
<proteinExistence type="predicted"/>
<dbReference type="Proteomes" id="UP000033995">
    <property type="component" value="Unassembled WGS sequence"/>
</dbReference>
<dbReference type="InterPro" id="IPR014942">
    <property type="entry name" value="AbiEii"/>
</dbReference>
<dbReference type="Pfam" id="PF08843">
    <property type="entry name" value="AbiEii"/>
    <property type="match status" value="1"/>
</dbReference>
<dbReference type="AlphaFoldDB" id="A0A0F9ZRR3"/>
<evidence type="ECO:0000313" key="2">
    <source>
        <dbReference type="Proteomes" id="UP000033995"/>
    </source>
</evidence>
<dbReference type="EMBL" id="LBOZ01000007">
    <property type="protein sequence ID" value="KKP46894.1"/>
    <property type="molecule type" value="Genomic_DNA"/>
</dbReference>
<evidence type="ECO:0000313" key="1">
    <source>
        <dbReference type="EMBL" id="KKP46894.1"/>
    </source>
</evidence>
<name>A0A0F9ZRR3_9BACT</name>
<organism evidence="1 2">
    <name type="scientific">Candidatus Woesebacteria bacterium GW2011_GWA2_33_28</name>
    <dbReference type="NCBI Taxonomy" id="1618561"/>
    <lineage>
        <taxon>Bacteria</taxon>
        <taxon>Candidatus Woeseibacteriota</taxon>
    </lineage>
</organism>
<gene>
    <name evidence="1" type="ORF">UR38_C0007G0022</name>
</gene>
<evidence type="ECO:0008006" key="3">
    <source>
        <dbReference type="Google" id="ProtNLM"/>
    </source>
</evidence>
<reference evidence="1 2" key="1">
    <citation type="journal article" date="2015" name="Nature">
        <title>rRNA introns, odd ribosomes, and small enigmatic genomes across a large radiation of phyla.</title>
        <authorList>
            <person name="Brown C.T."/>
            <person name="Hug L.A."/>
            <person name="Thomas B.C."/>
            <person name="Sharon I."/>
            <person name="Castelle C.J."/>
            <person name="Singh A."/>
            <person name="Wilkins M.J."/>
            <person name="Williams K.H."/>
            <person name="Banfield J.F."/>
        </authorList>
    </citation>
    <scope>NUCLEOTIDE SEQUENCE [LARGE SCALE GENOMIC DNA]</scope>
</reference>
<accession>A0A0F9ZRR3</accession>
<dbReference type="Gene3D" id="3.10.450.620">
    <property type="entry name" value="JHP933, nucleotidyltransferase-like core domain"/>
    <property type="match status" value="1"/>
</dbReference>
<comment type="caution">
    <text evidence="1">The sequence shown here is derived from an EMBL/GenBank/DDBJ whole genome shotgun (WGS) entry which is preliminary data.</text>
</comment>